<dbReference type="PANTHER" id="PTHR42659">
    <property type="entry name" value="XANTHINE DEHYDROGENASE SUBUNIT C-RELATED"/>
    <property type="match status" value="1"/>
</dbReference>
<dbReference type="PANTHER" id="PTHR42659:SF2">
    <property type="entry name" value="XANTHINE DEHYDROGENASE SUBUNIT C-RELATED"/>
    <property type="match status" value="1"/>
</dbReference>
<accession>A0ABW1A6J9</accession>
<dbReference type="Pfam" id="PF00941">
    <property type="entry name" value="FAD_binding_5"/>
    <property type="match status" value="1"/>
</dbReference>
<dbReference type="InterPro" id="IPR016167">
    <property type="entry name" value="FAD-bd_PCMH_sub1"/>
</dbReference>
<dbReference type="InterPro" id="IPR016166">
    <property type="entry name" value="FAD-bd_PCMH"/>
</dbReference>
<reference evidence="6" key="1">
    <citation type="journal article" date="2019" name="Int. J. Syst. Evol. Microbiol.">
        <title>The Global Catalogue of Microorganisms (GCM) 10K type strain sequencing project: providing services to taxonomists for standard genome sequencing and annotation.</title>
        <authorList>
            <consortium name="The Broad Institute Genomics Platform"/>
            <consortium name="The Broad Institute Genome Sequencing Center for Infectious Disease"/>
            <person name="Wu L."/>
            <person name="Ma J."/>
        </authorList>
    </citation>
    <scope>NUCLEOTIDE SEQUENCE [LARGE SCALE GENOMIC DNA]</scope>
    <source>
        <strain evidence="6">KCTC 42087</strain>
    </source>
</reference>
<dbReference type="EMBL" id="JBHSON010000041">
    <property type="protein sequence ID" value="MFC5749258.1"/>
    <property type="molecule type" value="Genomic_DNA"/>
</dbReference>
<keyword evidence="1" id="KW-0285">Flavoprotein</keyword>
<proteinExistence type="predicted"/>
<evidence type="ECO:0000256" key="2">
    <source>
        <dbReference type="ARBA" id="ARBA00022827"/>
    </source>
</evidence>
<evidence type="ECO:0000313" key="6">
    <source>
        <dbReference type="Proteomes" id="UP001596074"/>
    </source>
</evidence>
<dbReference type="Proteomes" id="UP001596074">
    <property type="component" value="Unassembled WGS sequence"/>
</dbReference>
<keyword evidence="3" id="KW-0560">Oxidoreductase</keyword>
<dbReference type="SUPFAM" id="SSF55447">
    <property type="entry name" value="CO dehydrogenase flavoprotein C-terminal domain-like"/>
    <property type="match status" value="1"/>
</dbReference>
<dbReference type="InterPro" id="IPR036683">
    <property type="entry name" value="CO_DH_flav_C_dom_sf"/>
</dbReference>
<evidence type="ECO:0000259" key="4">
    <source>
        <dbReference type="PROSITE" id="PS51387"/>
    </source>
</evidence>
<dbReference type="SUPFAM" id="SSF56176">
    <property type="entry name" value="FAD-binding/transporter-associated domain-like"/>
    <property type="match status" value="1"/>
</dbReference>
<evidence type="ECO:0000256" key="3">
    <source>
        <dbReference type="ARBA" id="ARBA00023002"/>
    </source>
</evidence>
<dbReference type="InterPro" id="IPR016169">
    <property type="entry name" value="FAD-bd_PCMH_sub2"/>
</dbReference>
<evidence type="ECO:0000313" key="5">
    <source>
        <dbReference type="EMBL" id="MFC5749258.1"/>
    </source>
</evidence>
<dbReference type="SMART" id="SM01092">
    <property type="entry name" value="CO_deh_flav_C"/>
    <property type="match status" value="1"/>
</dbReference>
<keyword evidence="6" id="KW-1185">Reference proteome</keyword>
<dbReference type="InterPro" id="IPR005107">
    <property type="entry name" value="CO_DH_flav_C"/>
</dbReference>
<dbReference type="Pfam" id="PF03450">
    <property type="entry name" value="CO_deh_flav_C"/>
    <property type="match status" value="1"/>
</dbReference>
<feature type="domain" description="FAD-binding PCMH-type" evidence="4">
    <location>
        <begin position="1"/>
        <end position="177"/>
    </location>
</feature>
<dbReference type="PROSITE" id="PS51387">
    <property type="entry name" value="FAD_PCMH"/>
    <property type="match status" value="1"/>
</dbReference>
<comment type="caution">
    <text evidence="5">The sequence shown here is derived from an EMBL/GenBank/DDBJ whole genome shotgun (WGS) entry which is preliminary data.</text>
</comment>
<evidence type="ECO:0000256" key="1">
    <source>
        <dbReference type="ARBA" id="ARBA00022630"/>
    </source>
</evidence>
<protein>
    <submittedName>
        <fullName evidence="5">FAD binding domain-containing protein</fullName>
    </submittedName>
</protein>
<keyword evidence="2" id="KW-0274">FAD</keyword>
<sequence length="291" mass="30116">MKPAPFDYHAPATIEEAVGLLAELGEDAKAIAGGQSLAPMLALRLAAFDHLVDLRRVAGLRGIERRDGSLWIGAGTTQAAIERSAEVAEAVPLLARATPLIGHFQIRNRGTIGGSIAHADAAAEYPAVALALDARLEACSPRGRRTIPATGFFTGLWSTDLADDELLTGITFPVAGGRRGFAVEEYARRHGDFAMAGAAVAIELDDGARIRRCGIGLFGLGPAALRATAAESAATGSAAADASPGEVGRAAMAELDSVPSDLHGSAAYRRRVGAEMVARAWQKALQEASDG</sequence>
<dbReference type="InterPro" id="IPR051312">
    <property type="entry name" value="Diverse_Substr_Oxidored"/>
</dbReference>
<dbReference type="InterPro" id="IPR002346">
    <property type="entry name" value="Mopterin_DH_FAD-bd"/>
</dbReference>
<dbReference type="InterPro" id="IPR036318">
    <property type="entry name" value="FAD-bd_PCMH-like_sf"/>
</dbReference>
<dbReference type="Gene3D" id="3.30.465.10">
    <property type="match status" value="1"/>
</dbReference>
<gene>
    <name evidence="5" type="ORF">ACFPZN_26870</name>
</gene>
<dbReference type="Gene3D" id="3.30.43.10">
    <property type="entry name" value="Uridine Diphospho-n-acetylenolpyruvylglucosamine Reductase, domain 2"/>
    <property type="match status" value="1"/>
</dbReference>
<dbReference type="RefSeq" id="WP_378284977.1">
    <property type="nucleotide sequence ID" value="NZ_JBHSON010000041.1"/>
</dbReference>
<dbReference type="Gene3D" id="3.30.390.50">
    <property type="entry name" value="CO dehydrogenase flavoprotein, C-terminal domain"/>
    <property type="match status" value="1"/>
</dbReference>
<organism evidence="5 6">
    <name type="scientific">Actinomadura rugatobispora</name>
    <dbReference type="NCBI Taxonomy" id="1994"/>
    <lineage>
        <taxon>Bacteria</taxon>
        <taxon>Bacillati</taxon>
        <taxon>Actinomycetota</taxon>
        <taxon>Actinomycetes</taxon>
        <taxon>Streptosporangiales</taxon>
        <taxon>Thermomonosporaceae</taxon>
        <taxon>Actinomadura</taxon>
    </lineage>
</organism>
<name>A0ABW1A6J9_9ACTN</name>